<accession>A0ABZ1C7N3</accession>
<dbReference type="PANTHER" id="PTHR11102">
    <property type="entry name" value="SEL-1-LIKE PROTEIN"/>
    <property type="match status" value="1"/>
</dbReference>
<dbReference type="InterPro" id="IPR036278">
    <property type="entry name" value="Sialidase_sf"/>
</dbReference>
<name>A0ABZ1C7N3_9BACT</name>
<dbReference type="Proteomes" id="UP000738431">
    <property type="component" value="Chromosome"/>
</dbReference>
<dbReference type="EMBL" id="CP139781">
    <property type="protein sequence ID" value="WRQ87278.1"/>
    <property type="molecule type" value="Genomic_DNA"/>
</dbReference>
<dbReference type="SUPFAM" id="SSF81901">
    <property type="entry name" value="HCP-like"/>
    <property type="match status" value="1"/>
</dbReference>
<reference evidence="1 2" key="1">
    <citation type="submission" date="2021-08" db="EMBL/GenBank/DDBJ databases">
        <authorList>
            <person name="Zhang D."/>
            <person name="Zhang A."/>
            <person name="Wang L."/>
        </authorList>
    </citation>
    <scope>NUCLEOTIDE SEQUENCE [LARGE SCALE GENOMIC DNA]</scope>
    <source>
        <strain evidence="1 2">WL0086</strain>
    </source>
</reference>
<dbReference type="SMART" id="SM00671">
    <property type="entry name" value="SEL1"/>
    <property type="match status" value="3"/>
</dbReference>
<evidence type="ECO:0000313" key="1">
    <source>
        <dbReference type="EMBL" id="WRQ87278.1"/>
    </source>
</evidence>
<dbReference type="Pfam" id="PF08238">
    <property type="entry name" value="Sel1"/>
    <property type="match status" value="3"/>
</dbReference>
<dbReference type="InterPro" id="IPR050767">
    <property type="entry name" value="Sel1_AlgK"/>
</dbReference>
<dbReference type="InterPro" id="IPR006597">
    <property type="entry name" value="Sel1-like"/>
</dbReference>
<sequence length="641" mass="70867">MAQPISPVVYADGRYALVDGAGTLYFSSDLKAWEKLTFEPGTKLRWVRHDGEQWVLASSERKLALSADLKTWTPWFTSDAANETAVLWRGRYWRSAYTVLGITQFMHELGRYDQERDEKLKEWDAQVRDPNMPAVYWRQGDRLRVIRRDGLHYVTENGEYWSITGGHSVNDAREVLAAEGNGRAVVSVVGKDNQGAGPLITVQEGTAFPDRVETPFTQVLGLAYGAGRFVMLATTADDPRSGLFESADGRTWTPVGERQPYAKGLVHGPAGFATQTKEALVVYAPEPWPEQSAMAWEPVEMPVFRLTDYGTNFVGVGKKRREIPKTPEQIRSDELRPTLVAAQKGDVAAGVQMGLLMLEGKYVDSNPWRAEVAFQAGIAAGIAEAPRGYAELLSRWKPGTPRLELLRLYRQSAELGDVPAMVWLALNLEPDSDSARSEIARWRDGALAADPLFAARWAKRETFAANIAAAQSGDVDAMAKVLPIALDGDIMPADWSLAIALADRAAEGGNHDVAGYLLQRYQANRQGYSHVSPYPEAEYKRLLERGVAANHKLSLALYLESLMTGRFGYERDEEQALARARQLADQGDADGMFFVAMILQNRQDAPKDPVAAAEWMQKAADAGHVQAAAWLKTQQLKASPQ</sequence>
<reference evidence="1 2" key="2">
    <citation type="submission" date="2023-12" db="EMBL/GenBank/DDBJ databases">
        <title>Description of an unclassified Opitutus bacterium of Verrucomicrobiota.</title>
        <authorList>
            <person name="Zhang D.-F."/>
        </authorList>
    </citation>
    <scope>NUCLEOTIDE SEQUENCE [LARGE SCALE GENOMIC DNA]</scope>
    <source>
        <strain evidence="1 2">WL0086</strain>
    </source>
</reference>
<proteinExistence type="predicted"/>
<evidence type="ECO:0008006" key="3">
    <source>
        <dbReference type="Google" id="ProtNLM"/>
    </source>
</evidence>
<dbReference type="PANTHER" id="PTHR11102:SF160">
    <property type="entry name" value="ERAD-ASSOCIATED E3 UBIQUITIN-PROTEIN LIGASE COMPONENT HRD3"/>
    <property type="match status" value="1"/>
</dbReference>
<organism evidence="1 2">
    <name type="scientific">Actomonas aquatica</name>
    <dbReference type="NCBI Taxonomy" id="2866162"/>
    <lineage>
        <taxon>Bacteria</taxon>
        <taxon>Pseudomonadati</taxon>
        <taxon>Verrucomicrobiota</taxon>
        <taxon>Opitutia</taxon>
        <taxon>Opitutales</taxon>
        <taxon>Opitutaceae</taxon>
        <taxon>Actomonas</taxon>
    </lineage>
</organism>
<protein>
    <recommendedName>
        <fullName evidence="3">Sel1 repeat family protein</fullName>
    </recommendedName>
</protein>
<gene>
    <name evidence="1" type="ORF">K1X11_020895</name>
</gene>
<dbReference type="InterPro" id="IPR011990">
    <property type="entry name" value="TPR-like_helical_dom_sf"/>
</dbReference>
<dbReference type="SUPFAM" id="SSF50939">
    <property type="entry name" value="Sialidases"/>
    <property type="match status" value="2"/>
</dbReference>
<keyword evidence="2" id="KW-1185">Reference proteome</keyword>
<evidence type="ECO:0000313" key="2">
    <source>
        <dbReference type="Proteomes" id="UP000738431"/>
    </source>
</evidence>
<dbReference type="Gene3D" id="1.25.40.10">
    <property type="entry name" value="Tetratricopeptide repeat domain"/>
    <property type="match status" value="1"/>
</dbReference>
<dbReference type="RefSeq" id="WP_221029307.1">
    <property type="nucleotide sequence ID" value="NZ_CP139781.1"/>
</dbReference>